<name>A0A1X2CBK7_9MYCO</name>
<protein>
    <submittedName>
        <fullName evidence="3">Cobalamin biosynthesis protein CbiX</fullName>
    </submittedName>
</protein>
<dbReference type="OrthoDB" id="7345302at2"/>
<sequence>MSLILAAHGTRRPSGVAMIGDLAARVSTLVEATVQVAFVDVLGPTPSEVLSALCHAEACRRPAIVVPAFLSRGYHVRADLPAHVIASGHPNVTVTPALGPSSDIARIVAQQLVESGWRAGDSVILGAAGTSNRRAYADLCHTAALLSALIGSRVNLGFAATGDPDVAIAVANARRHGAGRVVVASYLLAEGLFQERLRDCGADLVTTPVGTHPDVARLIVNRFRRAMPRRKGTQRPHHLPNCAVHTALPARRAGGGDA</sequence>
<dbReference type="SUPFAM" id="SSF53800">
    <property type="entry name" value="Chelatase"/>
    <property type="match status" value="1"/>
</dbReference>
<evidence type="ECO:0000313" key="4">
    <source>
        <dbReference type="Proteomes" id="UP000193087"/>
    </source>
</evidence>
<evidence type="ECO:0000256" key="1">
    <source>
        <dbReference type="ARBA" id="ARBA00022723"/>
    </source>
</evidence>
<dbReference type="GO" id="GO:0016829">
    <property type="term" value="F:lyase activity"/>
    <property type="evidence" value="ECO:0007669"/>
    <property type="project" value="UniProtKB-KW"/>
</dbReference>
<dbReference type="Gene3D" id="3.40.50.1400">
    <property type="match status" value="2"/>
</dbReference>
<proteinExistence type="predicted"/>
<evidence type="ECO:0000313" key="3">
    <source>
        <dbReference type="EMBL" id="ORW73203.1"/>
    </source>
</evidence>
<dbReference type="InterPro" id="IPR050963">
    <property type="entry name" value="Sirohydro_Cobaltochel/CbiX"/>
</dbReference>
<keyword evidence="4" id="KW-1185">Reference proteome</keyword>
<evidence type="ECO:0000256" key="2">
    <source>
        <dbReference type="ARBA" id="ARBA00023239"/>
    </source>
</evidence>
<accession>A0A1X2CBK7</accession>
<dbReference type="CDD" id="cd03416">
    <property type="entry name" value="CbiX_SirB_N"/>
    <property type="match status" value="1"/>
</dbReference>
<dbReference type="STRING" id="486698.AWC22_01325"/>
<keyword evidence="1" id="KW-0479">Metal-binding</keyword>
<dbReference type="EMBL" id="LQPQ01000135">
    <property type="protein sequence ID" value="ORW73203.1"/>
    <property type="molecule type" value="Genomic_DNA"/>
</dbReference>
<dbReference type="AlphaFoldDB" id="A0A1X2CBK7"/>
<reference evidence="3 4" key="1">
    <citation type="submission" date="2016-01" db="EMBL/GenBank/DDBJ databases">
        <title>The new phylogeny of the genus Mycobacterium.</title>
        <authorList>
            <person name="Tarcisio F."/>
            <person name="Conor M."/>
            <person name="Antonella G."/>
            <person name="Elisabetta G."/>
            <person name="Giulia F.S."/>
            <person name="Sara T."/>
            <person name="Anna F."/>
            <person name="Clotilde B."/>
            <person name="Roberto B."/>
            <person name="Veronica D.S."/>
            <person name="Fabio R."/>
            <person name="Monica P."/>
            <person name="Olivier J."/>
            <person name="Enrico T."/>
            <person name="Nicola S."/>
        </authorList>
    </citation>
    <scope>NUCLEOTIDE SEQUENCE [LARGE SCALE GENOMIC DNA]</scope>
    <source>
        <strain evidence="3 4">DSM 45176</strain>
    </source>
</reference>
<dbReference type="PANTHER" id="PTHR33542:SF5">
    <property type="entry name" value="FERROCHELATASE CHE1"/>
    <property type="match status" value="1"/>
</dbReference>
<dbReference type="GeneID" id="93492595"/>
<dbReference type="PANTHER" id="PTHR33542">
    <property type="entry name" value="SIROHYDROCHLORIN FERROCHELATASE, CHLOROPLASTIC"/>
    <property type="match status" value="1"/>
</dbReference>
<keyword evidence="2" id="KW-0456">Lyase</keyword>
<dbReference type="GO" id="GO:0046872">
    <property type="term" value="F:metal ion binding"/>
    <property type="evidence" value="ECO:0007669"/>
    <property type="project" value="UniProtKB-KW"/>
</dbReference>
<gene>
    <name evidence="3" type="ORF">AWC22_01325</name>
</gene>
<dbReference type="Pfam" id="PF01903">
    <property type="entry name" value="CbiX"/>
    <property type="match status" value="2"/>
</dbReference>
<dbReference type="InterPro" id="IPR002762">
    <property type="entry name" value="CbiX-like"/>
</dbReference>
<comment type="caution">
    <text evidence="3">The sequence shown here is derived from an EMBL/GenBank/DDBJ whole genome shotgun (WGS) entry which is preliminary data.</text>
</comment>
<organism evidence="3 4">
    <name type="scientific">Mycobacterium riyadhense</name>
    <dbReference type="NCBI Taxonomy" id="486698"/>
    <lineage>
        <taxon>Bacteria</taxon>
        <taxon>Bacillati</taxon>
        <taxon>Actinomycetota</taxon>
        <taxon>Actinomycetes</taxon>
        <taxon>Mycobacteriales</taxon>
        <taxon>Mycobacteriaceae</taxon>
        <taxon>Mycobacterium</taxon>
    </lineage>
</organism>
<dbReference type="Proteomes" id="UP000193087">
    <property type="component" value="Unassembled WGS sequence"/>
</dbReference>
<dbReference type="RefSeq" id="WP_085251606.1">
    <property type="nucleotide sequence ID" value="NZ_CAJMWI010000001.1"/>
</dbReference>